<reference evidence="1 2" key="1">
    <citation type="submission" date="2020-03" db="EMBL/GenBank/DDBJ databases">
        <title>Draft genome sequence of environmentally isolated cultures.</title>
        <authorList>
            <person name="Wilson H.S."/>
            <person name="De Leon M.E."/>
        </authorList>
    </citation>
    <scope>NUCLEOTIDE SEQUENCE [LARGE SCALE GENOMIC DNA]</scope>
    <source>
        <strain evidence="1 2">HSC-31F16</strain>
    </source>
</reference>
<evidence type="ECO:0000313" key="2">
    <source>
        <dbReference type="Proteomes" id="UP001515641"/>
    </source>
</evidence>
<proteinExistence type="predicted"/>
<dbReference type="RefSeq" id="WP_166451984.1">
    <property type="nucleotide sequence ID" value="NZ_JAAOMA010000013.1"/>
</dbReference>
<gene>
    <name evidence="1" type="ORF">HA052_11060</name>
</gene>
<dbReference type="EMBL" id="JAAOMA010000013">
    <property type="protein sequence ID" value="NHR05739.1"/>
    <property type="molecule type" value="Genomic_DNA"/>
</dbReference>
<name>A0ABX0L1P8_9NEIS</name>
<keyword evidence="2" id="KW-1185">Reference proteome</keyword>
<dbReference type="Proteomes" id="UP001515641">
    <property type="component" value="Unassembled WGS sequence"/>
</dbReference>
<accession>A0ABX0L1P8</accession>
<organism evidence="1 2">
    <name type="scientific">Chromobacterium fluminis</name>
    <dbReference type="NCBI Taxonomy" id="3044269"/>
    <lineage>
        <taxon>Bacteria</taxon>
        <taxon>Pseudomonadati</taxon>
        <taxon>Pseudomonadota</taxon>
        <taxon>Betaproteobacteria</taxon>
        <taxon>Neisseriales</taxon>
        <taxon>Chromobacteriaceae</taxon>
        <taxon>Chromobacterium</taxon>
    </lineage>
</organism>
<comment type="caution">
    <text evidence="1">The sequence shown here is derived from an EMBL/GenBank/DDBJ whole genome shotgun (WGS) entry which is preliminary data.</text>
</comment>
<sequence>MTVMTKQDQNEIEGDMQFSTIRALVGWAFQMSEAIPVKVQKFAEAAPREFDALTPDELKMLAVDILAKVARLPAREQQVLAAYFTADTRAVIEAARLLPGGWPTALRRELTRGWVNEQEMARSQEDMGQTYMLSQPTICRRQHEAFRILSGTFSTALAVIEVQVLDLVKHATYRNAKRSKAFHSNTCVAT</sequence>
<protein>
    <submittedName>
        <fullName evidence="1">Uncharacterized protein</fullName>
    </submittedName>
</protein>
<evidence type="ECO:0000313" key="1">
    <source>
        <dbReference type="EMBL" id="NHR05739.1"/>
    </source>
</evidence>